<evidence type="ECO:0000256" key="4">
    <source>
        <dbReference type="ARBA" id="ARBA00022692"/>
    </source>
</evidence>
<evidence type="ECO:0000259" key="8">
    <source>
        <dbReference type="Pfam" id="PF04577"/>
    </source>
</evidence>
<name>A0A2V3IJY4_9FLOR</name>
<dbReference type="PANTHER" id="PTHR20961:SF38">
    <property type="entry name" value="PROTEIN O-LINKED-MANNOSE BETA-1,4-N-ACETYLGLUCOSAMINYLTRANSFERASE 2"/>
    <property type="match status" value="1"/>
</dbReference>
<keyword evidence="10" id="KW-1185">Reference proteome</keyword>
<dbReference type="Proteomes" id="UP000247409">
    <property type="component" value="Unassembled WGS sequence"/>
</dbReference>
<protein>
    <recommendedName>
        <fullName evidence="8">Glycosyltransferase 61 catalytic domain-containing protein</fullName>
    </recommendedName>
</protein>
<gene>
    <name evidence="9" type="ORF">BWQ96_07878</name>
</gene>
<keyword evidence="2" id="KW-0328">Glycosyltransferase</keyword>
<evidence type="ECO:0000256" key="2">
    <source>
        <dbReference type="ARBA" id="ARBA00022676"/>
    </source>
</evidence>
<evidence type="ECO:0000256" key="3">
    <source>
        <dbReference type="ARBA" id="ARBA00022679"/>
    </source>
</evidence>
<dbReference type="PANTHER" id="PTHR20961">
    <property type="entry name" value="GLYCOSYLTRANSFERASE"/>
    <property type="match status" value="1"/>
</dbReference>
<dbReference type="AlphaFoldDB" id="A0A2V3IJY4"/>
<evidence type="ECO:0000256" key="7">
    <source>
        <dbReference type="ARBA" id="ARBA00023180"/>
    </source>
</evidence>
<comment type="subcellular location">
    <subcellularLocation>
        <location evidence="1">Membrane</location>
        <topology evidence="1">Single-pass membrane protein</topology>
    </subcellularLocation>
</comment>
<proteinExistence type="predicted"/>
<reference evidence="9 10" key="1">
    <citation type="journal article" date="2018" name="Mol. Biol. Evol.">
        <title>Analysis of the draft genome of the red seaweed Gracilariopsis chorda provides insights into genome size evolution in Rhodophyta.</title>
        <authorList>
            <person name="Lee J."/>
            <person name="Yang E.C."/>
            <person name="Graf L."/>
            <person name="Yang J.H."/>
            <person name="Qiu H."/>
            <person name="Zel Zion U."/>
            <person name="Chan C.X."/>
            <person name="Stephens T.G."/>
            <person name="Weber A.P.M."/>
            <person name="Boo G.H."/>
            <person name="Boo S.M."/>
            <person name="Kim K.M."/>
            <person name="Shin Y."/>
            <person name="Jung M."/>
            <person name="Lee S.J."/>
            <person name="Yim H.S."/>
            <person name="Lee J.H."/>
            <person name="Bhattacharya D."/>
            <person name="Yoon H.S."/>
        </authorList>
    </citation>
    <scope>NUCLEOTIDE SEQUENCE [LARGE SCALE GENOMIC DNA]</scope>
    <source>
        <strain evidence="9 10">SKKU-2015</strain>
        <tissue evidence="9">Whole body</tissue>
    </source>
</reference>
<keyword evidence="3" id="KW-0808">Transferase</keyword>
<evidence type="ECO:0000256" key="1">
    <source>
        <dbReference type="ARBA" id="ARBA00004167"/>
    </source>
</evidence>
<keyword evidence="5" id="KW-1133">Transmembrane helix</keyword>
<dbReference type="InterPro" id="IPR049625">
    <property type="entry name" value="Glyco_transf_61_cat"/>
</dbReference>
<dbReference type="InterPro" id="IPR007657">
    <property type="entry name" value="Glycosyltransferase_61"/>
</dbReference>
<organism evidence="9 10">
    <name type="scientific">Gracilariopsis chorda</name>
    <dbReference type="NCBI Taxonomy" id="448386"/>
    <lineage>
        <taxon>Eukaryota</taxon>
        <taxon>Rhodophyta</taxon>
        <taxon>Florideophyceae</taxon>
        <taxon>Rhodymeniophycidae</taxon>
        <taxon>Gracilariales</taxon>
        <taxon>Gracilariaceae</taxon>
        <taxon>Gracilariopsis</taxon>
    </lineage>
</organism>
<evidence type="ECO:0000313" key="9">
    <source>
        <dbReference type="EMBL" id="PXF42358.1"/>
    </source>
</evidence>
<evidence type="ECO:0000313" key="10">
    <source>
        <dbReference type="Proteomes" id="UP000247409"/>
    </source>
</evidence>
<feature type="domain" description="Glycosyltransferase 61 catalytic" evidence="8">
    <location>
        <begin position="393"/>
        <end position="495"/>
    </location>
</feature>
<keyword evidence="7" id="KW-0325">Glycoprotein</keyword>
<accession>A0A2V3IJY4</accession>
<comment type="caution">
    <text evidence="9">The sequence shown here is derived from an EMBL/GenBank/DDBJ whole genome shotgun (WGS) entry which is preliminary data.</text>
</comment>
<sequence length="593" mass="68834">MAAKLPFAPFSKPIPPAHLLKRYPKLSSTLLRRIAIFCLVSSIFVAYRQFNFISNLSQPDVAPNSSSAFSAASSPSRLAESRAKHIEASVNLWRKEYRNCPPEHNPPDPSLYATGSERCVALGMPDAVNRTLNKGDPASFWQMNSRALCYSHRPVCLFGRSLQNLLSFEERGKGQCQVLSVQHKTLHEASSKGLNESCAAFRNRYVASMYGKEHFYSWHNWQQYTHTKHYDDPRHHAVGWHSDFAIIVPKYDWSYNICHYNRIWNYIMYVIRNLHLFVPDADQIHHIDVLFRSGYKYNYHWHNGLRNTTLSYLQRQLGKTIRVAKIRYDYLRDFQCVRRAILLGREARVDAFPFLNDSAVWRPEQQINDSHWPLIPADSLWLRNAVLNETGLAPIATSYENGEERYDYIRVPPRRIGVLERSPRSKRRLTPSGRLWFENTLEQLSAKHNIEFRHIRTSAAMTFKEQVTQLQSIGLAVGIHGANMVNTVFMPPGGAIFEIFPWRYVRYYYASGGNAGLRYSFHEPEGGFDRNCTFTTPTCFMKYRESVLYLTEADRIIIRQRLENAIMYITGLHRKFPDGRIPLRKQGHVYHFG</sequence>
<keyword evidence="4" id="KW-0812">Transmembrane</keyword>
<evidence type="ECO:0000256" key="5">
    <source>
        <dbReference type="ARBA" id="ARBA00022989"/>
    </source>
</evidence>
<evidence type="ECO:0000256" key="6">
    <source>
        <dbReference type="ARBA" id="ARBA00023136"/>
    </source>
</evidence>
<dbReference type="GO" id="GO:0016020">
    <property type="term" value="C:membrane"/>
    <property type="evidence" value="ECO:0007669"/>
    <property type="project" value="UniProtKB-SubCell"/>
</dbReference>
<dbReference type="GO" id="GO:0016757">
    <property type="term" value="F:glycosyltransferase activity"/>
    <property type="evidence" value="ECO:0007669"/>
    <property type="project" value="UniProtKB-KW"/>
</dbReference>
<dbReference type="Pfam" id="PF04577">
    <property type="entry name" value="Glyco_transf_61"/>
    <property type="match status" value="1"/>
</dbReference>
<keyword evidence="6" id="KW-0472">Membrane</keyword>
<dbReference type="EMBL" id="NBIV01000166">
    <property type="protein sequence ID" value="PXF42358.1"/>
    <property type="molecule type" value="Genomic_DNA"/>
</dbReference>
<dbReference type="OrthoDB" id="529273at2759"/>